<proteinExistence type="inferred from homology"/>
<reference evidence="11" key="1">
    <citation type="submission" date="2014-07" db="EMBL/GenBank/DDBJ databases">
        <title>Identification of a novel salt tolerance gene in wild soybean by whole-genome sequencing.</title>
        <authorList>
            <person name="Lam H.-M."/>
            <person name="Qi X."/>
            <person name="Li M.-W."/>
            <person name="Liu X."/>
            <person name="Xie M."/>
            <person name="Ni M."/>
            <person name="Xu X."/>
        </authorList>
    </citation>
    <scope>NUCLEOTIDE SEQUENCE [LARGE SCALE GENOMIC DNA]</scope>
    <source>
        <tissue evidence="11">Root</tissue>
    </source>
</reference>
<dbReference type="AlphaFoldDB" id="A0A0B2R3Z3"/>
<dbReference type="PANTHER" id="PTHR31321:SF87">
    <property type="entry name" value="PECTINESTERASE 63-RELATED"/>
    <property type="match status" value="1"/>
</dbReference>
<evidence type="ECO:0000256" key="7">
    <source>
        <dbReference type="ARBA" id="ARBA00022729"/>
    </source>
</evidence>
<keyword evidence="8 11" id="KW-0378">Hydrolase</keyword>
<dbReference type="GO" id="GO:0042545">
    <property type="term" value="P:cell wall modification"/>
    <property type="evidence" value="ECO:0007669"/>
    <property type="project" value="InterPro"/>
</dbReference>
<feature type="domain" description="Pectinesterase catalytic" evidence="10">
    <location>
        <begin position="15"/>
        <end position="301"/>
    </location>
</feature>
<dbReference type="GO" id="GO:0030599">
    <property type="term" value="F:pectinesterase activity"/>
    <property type="evidence" value="ECO:0007669"/>
    <property type="project" value="UniProtKB-EC"/>
</dbReference>
<dbReference type="Pfam" id="PF01095">
    <property type="entry name" value="Pectinesterase"/>
    <property type="match status" value="1"/>
</dbReference>
<comment type="similarity">
    <text evidence="3">Belongs to the pectinesterase family.</text>
</comment>
<dbReference type="SUPFAM" id="SSF51126">
    <property type="entry name" value="Pectin lyase-like"/>
    <property type="match status" value="1"/>
</dbReference>
<dbReference type="GO" id="GO:0045490">
    <property type="term" value="P:pectin catabolic process"/>
    <property type="evidence" value="ECO:0007669"/>
    <property type="project" value="UniProtKB-UniPathway"/>
</dbReference>
<keyword evidence="9" id="KW-0063">Aspartyl esterase</keyword>
<keyword evidence="5" id="KW-0134">Cell wall</keyword>
<gene>
    <name evidence="11" type="ORF">glysoja_039320</name>
</gene>
<accession>A0A0B2R3Z3</accession>
<evidence type="ECO:0000256" key="9">
    <source>
        <dbReference type="ARBA" id="ARBA00023085"/>
    </source>
</evidence>
<dbReference type="UniPathway" id="UPA00545">
    <property type="reaction ID" value="UER00823"/>
</dbReference>
<feature type="non-terminal residue" evidence="11">
    <location>
        <position position="1"/>
    </location>
</feature>
<dbReference type="InterPro" id="IPR000070">
    <property type="entry name" value="Pectinesterase_cat"/>
</dbReference>
<evidence type="ECO:0000256" key="8">
    <source>
        <dbReference type="ARBA" id="ARBA00022801"/>
    </source>
</evidence>
<keyword evidence="6" id="KW-0964">Secreted</keyword>
<dbReference type="EMBL" id="KN652840">
    <property type="protein sequence ID" value="KHN28380.1"/>
    <property type="molecule type" value="Genomic_DNA"/>
</dbReference>
<dbReference type="Gene3D" id="2.160.20.10">
    <property type="entry name" value="Single-stranded right-handed beta-helix, Pectin lyase-like"/>
    <property type="match status" value="1"/>
</dbReference>
<evidence type="ECO:0000256" key="3">
    <source>
        <dbReference type="ARBA" id="ARBA00008891"/>
    </source>
</evidence>
<evidence type="ECO:0000256" key="5">
    <source>
        <dbReference type="ARBA" id="ARBA00022512"/>
    </source>
</evidence>
<dbReference type="InterPro" id="IPR012334">
    <property type="entry name" value="Pectin_lyas_fold"/>
</dbReference>
<organism evidence="11">
    <name type="scientific">Glycine soja</name>
    <name type="common">Wild soybean</name>
    <dbReference type="NCBI Taxonomy" id="3848"/>
    <lineage>
        <taxon>Eukaryota</taxon>
        <taxon>Viridiplantae</taxon>
        <taxon>Streptophyta</taxon>
        <taxon>Embryophyta</taxon>
        <taxon>Tracheophyta</taxon>
        <taxon>Spermatophyta</taxon>
        <taxon>Magnoliopsida</taxon>
        <taxon>eudicotyledons</taxon>
        <taxon>Gunneridae</taxon>
        <taxon>Pentapetalae</taxon>
        <taxon>rosids</taxon>
        <taxon>fabids</taxon>
        <taxon>Fabales</taxon>
        <taxon>Fabaceae</taxon>
        <taxon>Papilionoideae</taxon>
        <taxon>50 kb inversion clade</taxon>
        <taxon>NPAAA clade</taxon>
        <taxon>indigoferoid/millettioid clade</taxon>
        <taxon>Phaseoleae</taxon>
        <taxon>Glycine</taxon>
        <taxon>Glycine subgen. Soja</taxon>
    </lineage>
</organism>
<evidence type="ECO:0000256" key="4">
    <source>
        <dbReference type="ARBA" id="ARBA00013229"/>
    </source>
</evidence>
<evidence type="ECO:0000256" key="1">
    <source>
        <dbReference type="ARBA" id="ARBA00004191"/>
    </source>
</evidence>
<name>A0A0B2R3Z3_GLYSO</name>
<keyword evidence="7" id="KW-0732">Signal</keyword>
<comment type="subcellular location">
    <subcellularLocation>
        <location evidence="1">Secreted</location>
        <location evidence="1">Cell wall</location>
    </subcellularLocation>
</comment>
<sequence length="313" mass="34218">VDPALVTAEEGAKVVKVMQDGSGEFKTITDAIKSIPSGNTKRVIIYIGAGNYNEKIKIEKTKPFVTLYGVPEKMPNLTFGGTAQQYGTVDSATLIVESDYFVAANIMISNTAPRPDPKTPGGQAVALRISGDKAAFYNCKMYGFQDTICDDRNRHFFKDCLIQGTMDYIFGSGKSLYVSTELRTLGDNGITVIVAQARKSETEDNAYSFVHCDVTGTGTGTFLGRAWMSHPRVVFAYSNMSDIVNKLGWSNNNHPEHDKTVRFGEYQNSGPGADPKGRATITKQLSETEVKPYITLAMIEGSKWLLPPPTPKV</sequence>
<evidence type="ECO:0000256" key="2">
    <source>
        <dbReference type="ARBA" id="ARBA00005184"/>
    </source>
</evidence>
<dbReference type="InterPro" id="IPR011050">
    <property type="entry name" value="Pectin_lyase_fold/virulence"/>
</dbReference>
<evidence type="ECO:0000313" key="11">
    <source>
        <dbReference type="EMBL" id="KHN28380.1"/>
    </source>
</evidence>
<comment type="pathway">
    <text evidence="2">Glycan metabolism; pectin degradation; 2-dehydro-3-deoxy-D-gluconate from pectin: step 1/5.</text>
</comment>
<dbReference type="PANTHER" id="PTHR31321">
    <property type="entry name" value="ACYL-COA THIOESTER HYDROLASE YBHC-RELATED"/>
    <property type="match status" value="1"/>
</dbReference>
<dbReference type="FunFam" id="2.160.20.10:FF:000008">
    <property type="entry name" value="Pectinesterase"/>
    <property type="match status" value="1"/>
</dbReference>
<dbReference type="EC" id="3.1.1.11" evidence="4"/>
<evidence type="ECO:0000256" key="6">
    <source>
        <dbReference type="ARBA" id="ARBA00022525"/>
    </source>
</evidence>
<protein>
    <recommendedName>
        <fullName evidence="4">pectinesterase</fullName>
        <ecNumber evidence="4">3.1.1.11</ecNumber>
    </recommendedName>
</protein>
<evidence type="ECO:0000259" key="10">
    <source>
        <dbReference type="Pfam" id="PF01095"/>
    </source>
</evidence>
<dbReference type="Proteomes" id="UP000053555">
    <property type="component" value="Unassembled WGS sequence"/>
</dbReference>